<dbReference type="RefSeq" id="YP_009550881.1">
    <property type="nucleotide sequence ID" value="NC_040298.1"/>
</dbReference>
<evidence type="ECO:0000256" key="8">
    <source>
        <dbReference type="SAM" id="MobiDB-lite"/>
    </source>
</evidence>
<geneLocation type="plastid" evidence="9"/>
<dbReference type="InterPro" id="IPR023574">
    <property type="entry name" value="Ribosomal_uL4_dom_sf"/>
</dbReference>
<keyword evidence="4 9" id="KW-0689">Ribosomal protein</keyword>
<dbReference type="Pfam" id="PF00573">
    <property type="entry name" value="Ribosomal_L4"/>
    <property type="match status" value="1"/>
</dbReference>
<evidence type="ECO:0000256" key="7">
    <source>
        <dbReference type="ARBA" id="ARBA00035387"/>
    </source>
</evidence>
<dbReference type="GO" id="GO:0006412">
    <property type="term" value="P:translation"/>
    <property type="evidence" value="ECO:0007669"/>
    <property type="project" value="InterPro"/>
</dbReference>
<accession>A0A410D270</accession>
<evidence type="ECO:0000256" key="1">
    <source>
        <dbReference type="ARBA" id="ARBA00010528"/>
    </source>
</evidence>
<dbReference type="EMBL" id="MK281456">
    <property type="protein sequence ID" value="QAA11818.1"/>
    <property type="molecule type" value="Genomic_DNA"/>
</dbReference>
<feature type="region of interest" description="Disordered" evidence="8">
    <location>
        <begin position="88"/>
        <end position="116"/>
    </location>
</feature>
<dbReference type="GO" id="GO:0019843">
    <property type="term" value="F:rRNA binding"/>
    <property type="evidence" value="ECO:0007669"/>
    <property type="project" value="UniProtKB-KW"/>
</dbReference>
<keyword evidence="9" id="KW-0934">Plastid</keyword>
<dbReference type="GO" id="GO:0003735">
    <property type="term" value="F:structural constituent of ribosome"/>
    <property type="evidence" value="ECO:0007669"/>
    <property type="project" value="InterPro"/>
</dbReference>
<dbReference type="GO" id="GO:1990904">
    <property type="term" value="C:ribonucleoprotein complex"/>
    <property type="evidence" value="ECO:0007669"/>
    <property type="project" value="UniProtKB-KW"/>
</dbReference>
<dbReference type="NCBIfam" id="TIGR03953">
    <property type="entry name" value="rplD_bact"/>
    <property type="match status" value="1"/>
</dbReference>
<sequence length="259" mass="29750">MNRKLFVPVLKKISSNTKKIIDEDIFNQTNFFQSIQSIQNRRQSRLYGYFCKNYKYQQLGFTQPDYEAFLNRILTTYFNRREVTASTKTKSEVRGGGRKPWRQKGLGRARAGSSRSPLWKGGGVCFGPKPKSNLPKINKKEYALAIRLLLNLAYKQNRLLIIQPLTTSLVKHIEKTREINNLLGSISKTNSSSNLPQATRVILSQQEYSNFGENLKRASSNLSKTKVLCENELTLAIFTKPVKFVFTMNAFLNTRSKFM</sequence>
<dbReference type="SUPFAM" id="SSF52166">
    <property type="entry name" value="Ribosomal protein L4"/>
    <property type="match status" value="1"/>
</dbReference>
<dbReference type="GO" id="GO:0005840">
    <property type="term" value="C:ribosome"/>
    <property type="evidence" value="ECO:0007669"/>
    <property type="project" value="UniProtKB-KW"/>
</dbReference>
<dbReference type="AlphaFoldDB" id="A0A410D270"/>
<evidence type="ECO:0000256" key="6">
    <source>
        <dbReference type="ARBA" id="ARBA00035208"/>
    </source>
</evidence>
<evidence type="ECO:0000256" key="4">
    <source>
        <dbReference type="ARBA" id="ARBA00022980"/>
    </source>
</evidence>
<evidence type="ECO:0000313" key="9">
    <source>
        <dbReference type="EMBL" id="QAA11818.1"/>
    </source>
</evidence>
<dbReference type="PANTHER" id="PTHR10746:SF17">
    <property type="entry name" value="LARGE RIBOSOMAL SUBUNIT PROTEIN UL4C"/>
    <property type="match status" value="1"/>
</dbReference>
<evidence type="ECO:0000256" key="3">
    <source>
        <dbReference type="ARBA" id="ARBA00022884"/>
    </source>
</evidence>
<keyword evidence="2" id="KW-0699">rRNA-binding</keyword>
<gene>
    <name evidence="9" type="primary">rpl4</name>
</gene>
<evidence type="ECO:0000256" key="2">
    <source>
        <dbReference type="ARBA" id="ARBA00022730"/>
    </source>
</evidence>
<feature type="compositionally biased region" description="Basic residues" evidence="8">
    <location>
        <begin position="96"/>
        <end position="107"/>
    </location>
</feature>
<reference evidence="9" key="1">
    <citation type="journal article" date="2019" name="Genome Biol. Evol.">
        <title>Plastid Genomes and Proteins Illuminate the Evolution of Eustigmatophyte Algae and Their Bacterial Endosymbionts.</title>
        <authorList>
            <person name="Sevcikova T."/>
            <person name="Yurchenko T."/>
            <person name="Fawley K.P."/>
            <person name="Amaral R."/>
            <person name="Strnad H."/>
            <person name="Santos L.M."/>
            <person name="Fawley M.W."/>
            <person name="Elias M."/>
        </authorList>
    </citation>
    <scope>NUCLEOTIDE SEQUENCE</scope>
</reference>
<dbReference type="GeneID" id="38947976"/>
<name>A0A410D270_9STRA</name>
<dbReference type="Gene3D" id="3.40.1370.10">
    <property type="match status" value="1"/>
</dbReference>
<dbReference type="InterPro" id="IPR013005">
    <property type="entry name" value="Ribosomal_uL4-like"/>
</dbReference>
<protein>
    <recommendedName>
        <fullName evidence="6">Large ribosomal subunit protein uL4c</fullName>
    </recommendedName>
    <alternativeName>
        <fullName evidence="7">50S ribosomal protein L4, chloroplastic</fullName>
    </alternativeName>
</protein>
<comment type="similarity">
    <text evidence="1">Belongs to the universal ribosomal protein uL4 family.</text>
</comment>
<keyword evidence="5" id="KW-0687">Ribonucleoprotein</keyword>
<keyword evidence="3" id="KW-0694">RNA-binding</keyword>
<dbReference type="InterPro" id="IPR002136">
    <property type="entry name" value="Ribosomal_uL4"/>
</dbReference>
<evidence type="ECO:0000256" key="5">
    <source>
        <dbReference type="ARBA" id="ARBA00023274"/>
    </source>
</evidence>
<proteinExistence type="inferred from homology"/>
<organism evidence="9">
    <name type="scientific">Eustigmatophyceae sp. Ndem 8/9T-3m6.8</name>
    <dbReference type="NCBI Taxonomy" id="2506146"/>
    <lineage>
        <taxon>Eukaryota</taxon>
        <taxon>Sar</taxon>
        <taxon>Stramenopiles</taxon>
        <taxon>Ochrophyta</taxon>
        <taxon>Eustigmatophyceae</taxon>
    </lineage>
</organism>
<dbReference type="PANTHER" id="PTHR10746">
    <property type="entry name" value="50S RIBOSOMAL PROTEIN L4"/>
    <property type="match status" value="1"/>
</dbReference>